<evidence type="ECO:0000313" key="4">
    <source>
        <dbReference type="Proteomes" id="UP000429607"/>
    </source>
</evidence>
<comment type="caution">
    <text evidence="2">The sequence shown here is derived from an EMBL/GenBank/DDBJ whole genome shotgun (WGS) entry which is preliminary data.</text>
</comment>
<keyword evidence="5" id="KW-1185">Reference proteome</keyword>
<proteinExistence type="predicted"/>
<dbReference type="EMBL" id="QXFT01001281">
    <property type="protein sequence ID" value="KAE9323178.1"/>
    <property type="molecule type" value="Genomic_DNA"/>
</dbReference>
<dbReference type="EMBL" id="QXFU01001279">
    <property type="protein sequence ID" value="KAE9006012.1"/>
    <property type="molecule type" value="Genomic_DNA"/>
</dbReference>
<dbReference type="EMBL" id="QXFV01001625">
    <property type="protein sequence ID" value="KAE9001708.1"/>
    <property type="molecule type" value="Genomic_DNA"/>
</dbReference>
<sequence>MTSIASSSSSLSTKLHQPTAIPFRGLLYKLMGRNSDNTLPRKLASASCATSLLSGLLPLDEILRRRLQLQRVVDVVVLDATRDKKNDLVITLKLSLRSESPRDQVGIFVPHNAAIGYELTTTFHDVSQLGRVLTFCVENSVRECGPDCAFCAKLRNYLRTHWVRDPLVNVLNMGETVIRRHSMAVHVAQLVTFATGSATVSRIVTSTKGNGVQLAPQLASVGLQQKSNMTKSVPSCAVQNEVTAVLYDFFNAFHAD</sequence>
<evidence type="ECO:0000313" key="2">
    <source>
        <dbReference type="EMBL" id="KAE9006012.1"/>
    </source>
</evidence>
<dbReference type="Proteomes" id="UP000434957">
    <property type="component" value="Unassembled WGS sequence"/>
</dbReference>
<protein>
    <submittedName>
        <fullName evidence="2">Uncharacterized protein</fullName>
    </submittedName>
</protein>
<dbReference type="AlphaFoldDB" id="A0A6A3KH56"/>
<name>A0A6A3KH56_9STRA</name>
<accession>A0A6A3KH56</accession>
<organism evidence="2 6">
    <name type="scientific">Phytophthora rubi</name>
    <dbReference type="NCBI Taxonomy" id="129364"/>
    <lineage>
        <taxon>Eukaryota</taxon>
        <taxon>Sar</taxon>
        <taxon>Stramenopiles</taxon>
        <taxon>Oomycota</taxon>
        <taxon>Peronosporomycetes</taxon>
        <taxon>Peronosporales</taxon>
        <taxon>Peronosporaceae</taxon>
        <taxon>Phytophthora</taxon>
    </lineage>
</organism>
<dbReference type="Proteomes" id="UP000429607">
    <property type="component" value="Unassembled WGS sequence"/>
</dbReference>
<evidence type="ECO:0000313" key="1">
    <source>
        <dbReference type="EMBL" id="KAE9001708.1"/>
    </source>
</evidence>
<reference evidence="4 6" key="1">
    <citation type="submission" date="2018-09" db="EMBL/GenBank/DDBJ databases">
        <title>Genomic investigation of the strawberry pathogen Phytophthora fragariae indicates pathogenicity is determined by transcriptional variation in three key races.</title>
        <authorList>
            <person name="Adams T.M."/>
            <person name="Armitage A.D."/>
            <person name="Sobczyk M.K."/>
            <person name="Bates H.J."/>
            <person name="Dunwell J.M."/>
            <person name="Nellist C.F."/>
            <person name="Harrison R.J."/>
        </authorList>
    </citation>
    <scope>NUCLEOTIDE SEQUENCE [LARGE SCALE GENOMIC DNA]</scope>
    <source>
        <strain evidence="1 4">SCRP249</strain>
        <strain evidence="2 6">SCRP324</strain>
        <strain evidence="3 5">SCRP333</strain>
    </source>
</reference>
<dbReference type="OrthoDB" id="106596at2759"/>
<evidence type="ECO:0000313" key="3">
    <source>
        <dbReference type="EMBL" id="KAE9323178.1"/>
    </source>
</evidence>
<evidence type="ECO:0000313" key="6">
    <source>
        <dbReference type="Proteomes" id="UP000435112"/>
    </source>
</evidence>
<dbReference type="Proteomes" id="UP000435112">
    <property type="component" value="Unassembled WGS sequence"/>
</dbReference>
<gene>
    <name evidence="1" type="ORF">PR001_g18446</name>
    <name evidence="2" type="ORF">PR002_g16600</name>
    <name evidence="3" type="ORF">PR003_g17040</name>
</gene>
<evidence type="ECO:0000313" key="5">
    <source>
        <dbReference type="Proteomes" id="UP000434957"/>
    </source>
</evidence>